<evidence type="ECO:0008006" key="4">
    <source>
        <dbReference type="Google" id="ProtNLM"/>
    </source>
</evidence>
<dbReference type="Proteomes" id="UP000289738">
    <property type="component" value="Chromosome A06"/>
</dbReference>
<reference evidence="2 3" key="1">
    <citation type="submission" date="2019-01" db="EMBL/GenBank/DDBJ databases">
        <title>Sequencing of cultivated peanut Arachis hypogaea provides insights into genome evolution and oil improvement.</title>
        <authorList>
            <person name="Chen X."/>
        </authorList>
    </citation>
    <scope>NUCLEOTIDE SEQUENCE [LARGE SCALE GENOMIC DNA]</scope>
    <source>
        <strain evidence="3">cv. Fuhuasheng</strain>
        <tissue evidence="2">Leaves</tissue>
    </source>
</reference>
<protein>
    <recommendedName>
        <fullName evidence="4">Aspartic peptidase DDI1-type domain-containing protein</fullName>
    </recommendedName>
</protein>
<sequence length="252" mass="28934">MAYQAKCPAIVLKQLFLYSWLRLRGLSDLESLGLIELEAELDEGYFEEGDDEMVGTMSIIPTEPLGEYEGNPEKDYDMDVEETFSFIRYEDEPGYFLRPLEKQKSHLRPLYITTTLSGIKVNKVLIDGGVAISLLPERMLMKVGKHPNDLVPTNIAFSHGLSFSSLCNANDMVSRTTDLIAEVHCVENKANKQPNLLIPDQGKFEVQLVWEDWRFFVEKEGFLELEIENPNQEQWSQRLERESQNQGPLEIQ</sequence>
<evidence type="ECO:0000256" key="1">
    <source>
        <dbReference type="SAM" id="MobiDB-lite"/>
    </source>
</evidence>
<accession>A0A445CS66</accession>
<evidence type="ECO:0000313" key="3">
    <source>
        <dbReference type="Proteomes" id="UP000289738"/>
    </source>
</evidence>
<gene>
    <name evidence="2" type="ORF">Ahy_A06g028923</name>
</gene>
<proteinExistence type="predicted"/>
<organism evidence="2 3">
    <name type="scientific">Arachis hypogaea</name>
    <name type="common">Peanut</name>
    <dbReference type="NCBI Taxonomy" id="3818"/>
    <lineage>
        <taxon>Eukaryota</taxon>
        <taxon>Viridiplantae</taxon>
        <taxon>Streptophyta</taxon>
        <taxon>Embryophyta</taxon>
        <taxon>Tracheophyta</taxon>
        <taxon>Spermatophyta</taxon>
        <taxon>Magnoliopsida</taxon>
        <taxon>eudicotyledons</taxon>
        <taxon>Gunneridae</taxon>
        <taxon>Pentapetalae</taxon>
        <taxon>rosids</taxon>
        <taxon>fabids</taxon>
        <taxon>Fabales</taxon>
        <taxon>Fabaceae</taxon>
        <taxon>Papilionoideae</taxon>
        <taxon>50 kb inversion clade</taxon>
        <taxon>dalbergioids sensu lato</taxon>
        <taxon>Dalbergieae</taxon>
        <taxon>Pterocarpus clade</taxon>
        <taxon>Arachis</taxon>
    </lineage>
</organism>
<dbReference type="EMBL" id="SDMP01000006">
    <property type="protein sequence ID" value="RYR53705.1"/>
    <property type="molecule type" value="Genomic_DNA"/>
</dbReference>
<feature type="region of interest" description="Disordered" evidence="1">
    <location>
        <begin position="233"/>
        <end position="252"/>
    </location>
</feature>
<comment type="caution">
    <text evidence="2">The sequence shown here is derived from an EMBL/GenBank/DDBJ whole genome shotgun (WGS) entry which is preliminary data.</text>
</comment>
<dbReference type="AlphaFoldDB" id="A0A445CS66"/>
<name>A0A445CS66_ARAHY</name>
<keyword evidence="3" id="KW-1185">Reference proteome</keyword>
<evidence type="ECO:0000313" key="2">
    <source>
        <dbReference type="EMBL" id="RYR53705.1"/>
    </source>
</evidence>